<dbReference type="PANTHER" id="PTHR44846:SF5">
    <property type="entry name" value="HTH-TYPE TRANSCRIPTIONAL REGULATOR GMUR"/>
    <property type="match status" value="1"/>
</dbReference>
<dbReference type="InterPro" id="IPR036388">
    <property type="entry name" value="WH-like_DNA-bd_sf"/>
</dbReference>
<dbReference type="Pfam" id="PF07702">
    <property type="entry name" value="UTRA"/>
    <property type="match status" value="1"/>
</dbReference>
<dbReference type="CDD" id="cd07377">
    <property type="entry name" value="WHTH_GntR"/>
    <property type="match status" value="1"/>
</dbReference>
<reference evidence="6 7" key="1">
    <citation type="journal article" date="2018" name="Nat. Biotechnol.">
        <title>A standardized bacterial taxonomy based on genome phylogeny substantially revises the tree of life.</title>
        <authorList>
            <person name="Parks D.H."/>
            <person name="Chuvochina M."/>
            <person name="Waite D.W."/>
            <person name="Rinke C."/>
            <person name="Skarshewski A."/>
            <person name="Chaumeil P.A."/>
            <person name="Hugenholtz P."/>
        </authorList>
    </citation>
    <scope>NUCLEOTIDE SEQUENCE [LARGE SCALE GENOMIC DNA]</scope>
    <source>
        <strain evidence="6">UBA11306</strain>
    </source>
</reference>
<dbReference type="InterPro" id="IPR050679">
    <property type="entry name" value="Bact_HTH_transcr_reg"/>
</dbReference>
<evidence type="ECO:0000313" key="7">
    <source>
        <dbReference type="Proteomes" id="UP000262195"/>
    </source>
</evidence>
<dbReference type="Pfam" id="PF00392">
    <property type="entry name" value="GntR"/>
    <property type="match status" value="1"/>
</dbReference>
<organism evidence="6 7">
    <name type="scientific">Bavariicoccus seileri</name>
    <dbReference type="NCBI Taxonomy" id="549685"/>
    <lineage>
        <taxon>Bacteria</taxon>
        <taxon>Bacillati</taxon>
        <taxon>Bacillota</taxon>
        <taxon>Bacilli</taxon>
        <taxon>Lactobacillales</taxon>
        <taxon>Enterococcaceae</taxon>
        <taxon>Bavariicoccus</taxon>
    </lineage>
</organism>
<evidence type="ECO:0000313" key="6">
    <source>
        <dbReference type="EMBL" id="HCS93928.1"/>
    </source>
</evidence>
<accession>A0A3D4S5Q2</accession>
<dbReference type="InterPro" id="IPR028978">
    <property type="entry name" value="Chorismate_lyase_/UTRA_dom_sf"/>
</dbReference>
<keyword evidence="1" id="KW-0678">Repressor</keyword>
<dbReference type="InterPro" id="IPR011663">
    <property type="entry name" value="UTRA"/>
</dbReference>
<keyword evidence="4" id="KW-0804">Transcription</keyword>
<dbReference type="GO" id="GO:0003677">
    <property type="term" value="F:DNA binding"/>
    <property type="evidence" value="ECO:0007669"/>
    <property type="project" value="UniProtKB-KW"/>
</dbReference>
<evidence type="ECO:0000256" key="4">
    <source>
        <dbReference type="ARBA" id="ARBA00023163"/>
    </source>
</evidence>
<dbReference type="PANTHER" id="PTHR44846">
    <property type="entry name" value="MANNOSYL-D-GLYCERATE TRANSPORT/METABOLISM SYSTEM REPRESSOR MNGR-RELATED"/>
    <property type="match status" value="1"/>
</dbReference>
<proteinExistence type="predicted"/>
<dbReference type="Gene3D" id="1.10.10.10">
    <property type="entry name" value="Winged helix-like DNA-binding domain superfamily/Winged helix DNA-binding domain"/>
    <property type="match status" value="1"/>
</dbReference>
<dbReference type="InterPro" id="IPR000524">
    <property type="entry name" value="Tscrpt_reg_HTH_GntR"/>
</dbReference>
<dbReference type="GO" id="GO:0003700">
    <property type="term" value="F:DNA-binding transcription factor activity"/>
    <property type="evidence" value="ECO:0007669"/>
    <property type="project" value="InterPro"/>
</dbReference>
<evidence type="ECO:0000256" key="2">
    <source>
        <dbReference type="ARBA" id="ARBA00023015"/>
    </source>
</evidence>
<sequence length="237" mass="27080">MEKYIMISNDIRNKILKGTYQAGQQLPFEKELGAIYDASKMTVKKGLDLLVSEGLIIKRRGPGTFVKDLSQEEIERVSIANQFRGTTARNPDKSVTSKVLNFSVIKPPQLVQQKLNLEEDGFVYDIYRIRYVDGAPRVIEKTYMPISHTFGLKLKHVEQSIYEYIEGELGLKIQSAHRKLTVRKATEEEAEYLKLQAGDPVGIAEQIAYYDTGTAFEYSISIHRYDDFSVEMVLTRN</sequence>
<name>A0A3D4S5Q2_9ENTE</name>
<evidence type="ECO:0000256" key="3">
    <source>
        <dbReference type="ARBA" id="ARBA00023125"/>
    </source>
</evidence>
<keyword evidence="2" id="KW-0805">Transcription regulation</keyword>
<evidence type="ECO:0000256" key="1">
    <source>
        <dbReference type="ARBA" id="ARBA00022491"/>
    </source>
</evidence>
<comment type="caution">
    <text evidence="6">The sequence shown here is derived from an EMBL/GenBank/DDBJ whole genome shotgun (WGS) entry which is preliminary data.</text>
</comment>
<dbReference type="InterPro" id="IPR036390">
    <property type="entry name" value="WH_DNA-bd_sf"/>
</dbReference>
<keyword evidence="3" id="KW-0238">DNA-binding</keyword>
<dbReference type="FunFam" id="3.40.1410.10:FF:000008">
    <property type="entry name" value="Transcriptional regulator, GntR family"/>
    <property type="match status" value="1"/>
</dbReference>
<dbReference type="PROSITE" id="PS50949">
    <property type="entry name" value="HTH_GNTR"/>
    <property type="match status" value="1"/>
</dbReference>
<feature type="domain" description="HTH gntR-type" evidence="5">
    <location>
        <begin position="1"/>
        <end position="69"/>
    </location>
</feature>
<dbReference type="GO" id="GO:0045892">
    <property type="term" value="P:negative regulation of DNA-templated transcription"/>
    <property type="evidence" value="ECO:0007669"/>
    <property type="project" value="TreeGrafter"/>
</dbReference>
<dbReference type="STRING" id="1121105.GCA_000421665_01726"/>
<dbReference type="Proteomes" id="UP000262195">
    <property type="component" value="Unassembled WGS sequence"/>
</dbReference>
<protein>
    <submittedName>
        <fullName evidence="6">GntR family transcriptional regulator</fullName>
    </submittedName>
</protein>
<gene>
    <name evidence="6" type="ORF">DIW15_04380</name>
</gene>
<dbReference type="SUPFAM" id="SSF64288">
    <property type="entry name" value="Chorismate lyase-like"/>
    <property type="match status" value="1"/>
</dbReference>
<evidence type="ECO:0000259" key="5">
    <source>
        <dbReference type="PROSITE" id="PS50949"/>
    </source>
</evidence>
<dbReference type="SMART" id="SM00345">
    <property type="entry name" value="HTH_GNTR"/>
    <property type="match status" value="1"/>
</dbReference>
<dbReference type="AlphaFoldDB" id="A0A3D4S5Q2"/>
<dbReference type="SUPFAM" id="SSF46785">
    <property type="entry name" value="Winged helix' DNA-binding domain"/>
    <property type="match status" value="1"/>
</dbReference>
<dbReference type="SMART" id="SM00866">
    <property type="entry name" value="UTRA"/>
    <property type="match status" value="1"/>
</dbReference>
<dbReference type="EMBL" id="DQHO01000028">
    <property type="protein sequence ID" value="HCS93928.1"/>
    <property type="molecule type" value="Genomic_DNA"/>
</dbReference>
<dbReference type="Gene3D" id="3.40.1410.10">
    <property type="entry name" value="Chorismate lyase-like"/>
    <property type="match status" value="1"/>
</dbReference>